<keyword evidence="1" id="KW-0812">Transmembrane</keyword>
<evidence type="ECO:0000256" key="1">
    <source>
        <dbReference type="SAM" id="Phobius"/>
    </source>
</evidence>
<protein>
    <submittedName>
        <fullName evidence="2">Uncharacterized protein</fullName>
    </submittedName>
</protein>
<reference evidence="2 3" key="1">
    <citation type="submission" date="2017-04" db="EMBL/GenBank/DDBJ databases">
        <title>Accumulation and expression of multiple antibiotic resistance genes in Arcobacter cryaerophilus that thrives in sewage.</title>
        <authorList>
            <person name="Millar J.A."/>
            <person name="Raghavan R."/>
        </authorList>
    </citation>
    <scope>NUCLEOTIDE SEQUENCE [LARGE SCALE GENOMIC DNA]</scope>
    <source>
        <strain evidence="2 3">AZT-1</strain>
    </source>
</reference>
<name>A0A1V9VBR0_9BACT</name>
<evidence type="ECO:0000313" key="3">
    <source>
        <dbReference type="Proteomes" id="UP000192599"/>
    </source>
</evidence>
<gene>
    <name evidence="2" type="ORF">AS859_06030</name>
</gene>
<keyword evidence="1" id="KW-0472">Membrane</keyword>
<feature type="transmembrane region" description="Helical" evidence="1">
    <location>
        <begin position="6"/>
        <end position="22"/>
    </location>
</feature>
<accession>A0A1V9VBR0</accession>
<comment type="caution">
    <text evidence="2">The sequence shown here is derived from an EMBL/GenBank/DDBJ whole genome shotgun (WGS) entry which is preliminary data.</text>
</comment>
<evidence type="ECO:0000313" key="2">
    <source>
        <dbReference type="EMBL" id="OQR41384.1"/>
    </source>
</evidence>
<organism evidence="2 3">
    <name type="scientific">Aliarcobacter cryaerophilus</name>
    <dbReference type="NCBI Taxonomy" id="28198"/>
    <lineage>
        <taxon>Bacteria</taxon>
        <taxon>Pseudomonadati</taxon>
        <taxon>Campylobacterota</taxon>
        <taxon>Epsilonproteobacteria</taxon>
        <taxon>Campylobacterales</taxon>
        <taxon>Arcobacteraceae</taxon>
        <taxon>Aliarcobacter</taxon>
    </lineage>
</organism>
<feature type="transmembrane region" description="Helical" evidence="1">
    <location>
        <begin position="29"/>
        <end position="47"/>
    </location>
</feature>
<sequence>MQVIIVISIFLILLTVIIYKINDKFEKKEFLFLVAITIFISTIVIFYEKYQNNYLPNMFKAKYENERKIAIKSLDYELLNNKVVNSKDKFIYKFIYTIEKDGDEFLCYVNDIEINRVKNEFVFVNFDRQKEECFKK</sequence>
<dbReference type="EMBL" id="LNTC01000064">
    <property type="protein sequence ID" value="OQR41384.1"/>
    <property type="molecule type" value="Genomic_DNA"/>
</dbReference>
<keyword evidence="1" id="KW-1133">Transmembrane helix</keyword>
<dbReference type="AlphaFoldDB" id="A0A1V9VBR0"/>
<dbReference type="Proteomes" id="UP000192599">
    <property type="component" value="Unassembled WGS sequence"/>
</dbReference>
<proteinExistence type="predicted"/>